<comment type="subunit">
    <text evidence="8">Homodimer.</text>
</comment>
<dbReference type="Gene3D" id="3.30.930.10">
    <property type="entry name" value="Bira Bifunctional Protein, Domain 2"/>
    <property type="match status" value="1"/>
</dbReference>
<dbReference type="InterPro" id="IPR002312">
    <property type="entry name" value="Asp/Asn-tRNA-synth_IIb"/>
</dbReference>
<dbReference type="GO" id="GO:0003676">
    <property type="term" value="F:nucleic acid binding"/>
    <property type="evidence" value="ECO:0007669"/>
    <property type="project" value="InterPro"/>
</dbReference>
<feature type="binding site" evidence="8">
    <location>
        <position position="489"/>
    </location>
    <ligand>
        <name>L-aspartate</name>
        <dbReference type="ChEBI" id="CHEBI:29991"/>
    </ligand>
</feature>
<evidence type="ECO:0000256" key="5">
    <source>
        <dbReference type="ARBA" id="ARBA00022840"/>
    </source>
</evidence>
<dbReference type="EMBL" id="SHBL01000007">
    <property type="protein sequence ID" value="RZO24451.1"/>
    <property type="molecule type" value="Genomic_DNA"/>
</dbReference>
<feature type="binding site" evidence="8">
    <location>
        <position position="482"/>
    </location>
    <ligand>
        <name>ATP</name>
        <dbReference type="ChEBI" id="CHEBI:30616"/>
    </ligand>
</feature>
<evidence type="ECO:0000313" key="10">
    <source>
        <dbReference type="EMBL" id="RZO24451.1"/>
    </source>
</evidence>
<comment type="function">
    <text evidence="8">Aspartyl-tRNA synthetase with relaxed tRNA specificity since it is able to aspartylate not only its cognate tRNA(Asp) but also tRNA(Asn). Reaction proceeds in two steps: L-aspartate is first activated by ATP to form Asp-AMP and then transferred to the acceptor end of tRNA(Asp/Asn).</text>
</comment>
<evidence type="ECO:0000259" key="9">
    <source>
        <dbReference type="PROSITE" id="PS50862"/>
    </source>
</evidence>
<accession>A0A520MTA2</accession>
<dbReference type="PRINTS" id="PR01042">
    <property type="entry name" value="TRNASYNTHASP"/>
</dbReference>
<organism evidence="10 11">
    <name type="scientific">SAR86 cluster bacterium</name>
    <dbReference type="NCBI Taxonomy" id="2030880"/>
    <lineage>
        <taxon>Bacteria</taxon>
        <taxon>Pseudomonadati</taxon>
        <taxon>Pseudomonadota</taxon>
        <taxon>Gammaproteobacteria</taxon>
        <taxon>SAR86 cluster</taxon>
    </lineage>
</organism>
<feature type="binding site" evidence="8">
    <location>
        <position position="219"/>
    </location>
    <ligand>
        <name>L-aspartate</name>
        <dbReference type="ChEBI" id="CHEBI:29991"/>
    </ligand>
</feature>
<comment type="subcellular location">
    <subcellularLocation>
        <location evidence="8">Cytoplasm</location>
    </subcellularLocation>
</comment>
<dbReference type="InterPro" id="IPR004524">
    <property type="entry name" value="Asp-tRNA-ligase_1"/>
</dbReference>
<dbReference type="GO" id="GO:0004815">
    <property type="term" value="F:aspartate-tRNA ligase activity"/>
    <property type="evidence" value="ECO:0007669"/>
    <property type="project" value="UniProtKB-UniRule"/>
</dbReference>
<dbReference type="NCBIfam" id="NF001750">
    <property type="entry name" value="PRK00476.1"/>
    <property type="match status" value="1"/>
</dbReference>
<dbReference type="GO" id="GO:0005737">
    <property type="term" value="C:cytoplasm"/>
    <property type="evidence" value="ECO:0007669"/>
    <property type="project" value="UniProtKB-SubCell"/>
</dbReference>
<dbReference type="InterPro" id="IPR012340">
    <property type="entry name" value="NA-bd_OB-fold"/>
</dbReference>
<dbReference type="Gene3D" id="3.30.1360.30">
    <property type="entry name" value="GAD-like domain"/>
    <property type="match status" value="1"/>
</dbReference>
<dbReference type="SUPFAM" id="SSF55261">
    <property type="entry name" value="GAD domain-like"/>
    <property type="match status" value="1"/>
</dbReference>
<dbReference type="InterPro" id="IPR047090">
    <property type="entry name" value="AspRS_core"/>
</dbReference>
<dbReference type="AlphaFoldDB" id="A0A520MTA2"/>
<feature type="site" description="Important for tRNA non-discrimination" evidence="8">
    <location>
        <position position="30"/>
    </location>
</feature>
<comment type="similarity">
    <text evidence="1 8">Belongs to the class-II aminoacyl-tRNA synthetase family. Type 1 subfamily.</text>
</comment>
<dbReference type="SUPFAM" id="SSF55681">
    <property type="entry name" value="Class II aaRS and biotin synthetases"/>
    <property type="match status" value="1"/>
</dbReference>
<dbReference type="PROSITE" id="PS50862">
    <property type="entry name" value="AA_TRNA_LIGASE_II"/>
    <property type="match status" value="1"/>
</dbReference>
<keyword evidence="4 8" id="KW-0547">Nucleotide-binding</keyword>
<evidence type="ECO:0000256" key="2">
    <source>
        <dbReference type="ARBA" id="ARBA00022490"/>
    </source>
</evidence>
<dbReference type="GO" id="GO:0005524">
    <property type="term" value="F:ATP binding"/>
    <property type="evidence" value="ECO:0007669"/>
    <property type="project" value="UniProtKB-UniRule"/>
</dbReference>
<keyword evidence="5 8" id="KW-0067">ATP-binding</keyword>
<keyword evidence="6 8" id="KW-0648">Protein biosynthesis</keyword>
<dbReference type="PANTHER" id="PTHR22594">
    <property type="entry name" value="ASPARTYL/LYSYL-TRNA SYNTHETASE"/>
    <property type="match status" value="1"/>
</dbReference>
<evidence type="ECO:0000256" key="1">
    <source>
        <dbReference type="ARBA" id="ARBA00006303"/>
    </source>
</evidence>
<feature type="region of interest" description="Aspartate" evidence="8">
    <location>
        <begin position="197"/>
        <end position="200"/>
    </location>
</feature>
<dbReference type="SUPFAM" id="SSF50249">
    <property type="entry name" value="Nucleic acid-binding proteins"/>
    <property type="match status" value="1"/>
</dbReference>
<sequence>MRTHHCGKLNKDHLNNEVTICGWIHRRRDHGGVIFLDVRDTTGIVQVVVNPENDQAFKIADEIRSEYVIKATGLVEGRPDDSQNEQLTTGEIEIKSTSIELLNTAETPAFPLDQSSDVGEDVRLKNRTLDLRRPEMQNNLRLKSQLTKSIRDYLENNNFVDIETPILTKATPEGARDYLVPSRTSPGNFFALPQSPQLFKQMLMISGFDRYYQIARCFRDEDLRADRQPEFSQIDIEASFVSEEDVMNLAEEMIVSTFKKILNVNLGSVPKIKWHLAMEKYGCDKPDLRNPLKLVELSDIFKQEEFKVFSDPANDDNSRIAALVVPEGEKVGRGQIDRYTDFVKEFGAKGLAYIRVEGEDSSSLSSPILKYLSEECLKNILKNLDVKKGDLIFFGAGKEKIVNDYMSRLIARLGNDLALTQEGYAACWVTDFPMFEEASDGSLTSLHHPFTSPVESNVEELDKLKPLDINSKAYDMVINGTEIGGGSIRIHRKDMQEKVFDLLGLSHEEAQQKFGFFLKTLTSGCPPHGGIAFGLDRLAMLMVGAESIRDVIAFPKTQSAVCLLTEAPSSVRDESLEELHISRKED</sequence>
<dbReference type="InterPro" id="IPR004364">
    <property type="entry name" value="Aa-tRNA-synt_II"/>
</dbReference>
<dbReference type="Pfam" id="PF00152">
    <property type="entry name" value="tRNA-synt_2"/>
    <property type="match status" value="1"/>
</dbReference>
<comment type="catalytic activity">
    <reaction evidence="8">
        <text>tRNA(Asx) + L-aspartate + ATP = L-aspartyl-tRNA(Asx) + AMP + diphosphate</text>
        <dbReference type="Rhea" id="RHEA:18349"/>
        <dbReference type="Rhea" id="RHEA-COMP:9710"/>
        <dbReference type="Rhea" id="RHEA-COMP:9711"/>
        <dbReference type="ChEBI" id="CHEBI:29991"/>
        <dbReference type="ChEBI" id="CHEBI:30616"/>
        <dbReference type="ChEBI" id="CHEBI:33019"/>
        <dbReference type="ChEBI" id="CHEBI:78442"/>
        <dbReference type="ChEBI" id="CHEBI:78516"/>
        <dbReference type="ChEBI" id="CHEBI:456215"/>
        <dbReference type="EC" id="6.1.1.23"/>
    </reaction>
</comment>
<feature type="binding site" evidence="8">
    <location>
        <position position="173"/>
    </location>
    <ligand>
        <name>L-aspartate</name>
        <dbReference type="ChEBI" id="CHEBI:29991"/>
    </ligand>
</feature>
<dbReference type="PANTHER" id="PTHR22594:SF5">
    <property type="entry name" value="ASPARTATE--TRNA LIGASE, MITOCHONDRIAL"/>
    <property type="match status" value="1"/>
</dbReference>
<comment type="caution">
    <text evidence="8">Lacks conserved residue(s) required for the propagation of feature annotation.</text>
</comment>
<dbReference type="CDD" id="cd04317">
    <property type="entry name" value="EcAspRS_like_N"/>
    <property type="match status" value="1"/>
</dbReference>
<evidence type="ECO:0000256" key="6">
    <source>
        <dbReference type="ARBA" id="ARBA00022917"/>
    </source>
</evidence>
<name>A0A520MTA2_9GAMM</name>
<dbReference type="Gene3D" id="2.40.50.140">
    <property type="entry name" value="Nucleic acid-binding proteins"/>
    <property type="match status" value="1"/>
</dbReference>
<dbReference type="NCBIfam" id="TIGR00459">
    <property type="entry name" value="aspS_bact"/>
    <property type="match status" value="1"/>
</dbReference>
<comment type="caution">
    <text evidence="10">The sequence shown here is derived from an EMBL/GenBank/DDBJ whole genome shotgun (WGS) entry which is preliminary data.</text>
</comment>
<feature type="binding site" evidence="8">
    <location>
        <position position="447"/>
    </location>
    <ligand>
        <name>L-aspartate</name>
        <dbReference type="ChEBI" id="CHEBI:29991"/>
    </ligand>
</feature>
<feature type="binding site" evidence="8">
    <location>
        <position position="228"/>
    </location>
    <ligand>
        <name>ATP</name>
        <dbReference type="ChEBI" id="CHEBI:30616"/>
    </ligand>
</feature>
<reference evidence="10 11" key="1">
    <citation type="submission" date="2019-02" db="EMBL/GenBank/DDBJ databases">
        <title>Prokaryotic population dynamics and viral predation in marine succession experiment using metagenomics: the confinement effect.</title>
        <authorList>
            <person name="Haro-Moreno J.M."/>
            <person name="Rodriguez-Valera F."/>
            <person name="Lopez-Perez M."/>
        </authorList>
    </citation>
    <scope>NUCLEOTIDE SEQUENCE [LARGE SCALE GENOMIC DNA]</scope>
    <source>
        <strain evidence="10">MED-G166</strain>
    </source>
</reference>
<dbReference type="GO" id="GO:0050560">
    <property type="term" value="F:aspartate-tRNA(Asn) ligase activity"/>
    <property type="evidence" value="ECO:0007669"/>
    <property type="project" value="UniProtKB-EC"/>
</dbReference>
<protein>
    <recommendedName>
        <fullName evidence="8">Aspartate--tRNA(Asp/Asn) ligase</fullName>
        <ecNumber evidence="8">6.1.1.23</ecNumber>
    </recommendedName>
    <alternativeName>
        <fullName evidence="8">Aspartyl-tRNA synthetase</fullName>
        <shortName evidence="8">AspRS</shortName>
    </alternativeName>
    <alternativeName>
        <fullName evidence="8">Non-discriminating aspartyl-tRNA synthetase</fullName>
        <shortName evidence="8">ND-AspRS</shortName>
    </alternativeName>
</protein>
<dbReference type="HAMAP" id="MF_00044">
    <property type="entry name" value="Asp_tRNA_synth_type1"/>
    <property type="match status" value="1"/>
</dbReference>
<gene>
    <name evidence="8 10" type="primary">aspS</name>
    <name evidence="10" type="ORF">EVA99_01500</name>
</gene>
<dbReference type="InterPro" id="IPR004365">
    <property type="entry name" value="NA-bd_OB_tRNA"/>
</dbReference>
<dbReference type="CDD" id="cd00777">
    <property type="entry name" value="AspRS_core"/>
    <property type="match status" value="1"/>
</dbReference>
<keyword evidence="2 8" id="KW-0963">Cytoplasm</keyword>
<dbReference type="Pfam" id="PF02938">
    <property type="entry name" value="GAD"/>
    <property type="match status" value="1"/>
</dbReference>
<proteinExistence type="inferred from homology"/>
<dbReference type="GO" id="GO:0006422">
    <property type="term" value="P:aspartyl-tRNA aminoacylation"/>
    <property type="evidence" value="ECO:0007669"/>
    <property type="project" value="UniProtKB-UniRule"/>
</dbReference>
<evidence type="ECO:0000256" key="3">
    <source>
        <dbReference type="ARBA" id="ARBA00022598"/>
    </source>
</evidence>
<keyword evidence="7 8" id="KW-0030">Aminoacyl-tRNA synthetase</keyword>
<feature type="binding site" evidence="8">
    <location>
        <begin position="219"/>
        <end position="221"/>
    </location>
    <ligand>
        <name>ATP</name>
        <dbReference type="ChEBI" id="CHEBI:30616"/>
    </ligand>
</feature>
<dbReference type="InterPro" id="IPR029351">
    <property type="entry name" value="GAD_dom"/>
</dbReference>
<dbReference type="InterPro" id="IPR047089">
    <property type="entry name" value="Asp-tRNA-ligase_1_N"/>
</dbReference>
<dbReference type="Proteomes" id="UP000320146">
    <property type="component" value="Unassembled WGS sequence"/>
</dbReference>
<evidence type="ECO:0000256" key="7">
    <source>
        <dbReference type="ARBA" id="ARBA00023146"/>
    </source>
</evidence>
<keyword evidence="3 8" id="KW-0436">Ligase</keyword>
<dbReference type="InterPro" id="IPR004115">
    <property type="entry name" value="GAD-like_sf"/>
</dbReference>
<dbReference type="InterPro" id="IPR006195">
    <property type="entry name" value="aa-tRNA-synth_II"/>
</dbReference>
<feature type="binding site" evidence="8">
    <location>
        <begin position="534"/>
        <end position="537"/>
    </location>
    <ligand>
        <name>ATP</name>
        <dbReference type="ChEBI" id="CHEBI:30616"/>
    </ligand>
</feature>
<evidence type="ECO:0000313" key="11">
    <source>
        <dbReference type="Proteomes" id="UP000320146"/>
    </source>
</evidence>
<dbReference type="Pfam" id="PF01336">
    <property type="entry name" value="tRNA_anti-codon"/>
    <property type="match status" value="1"/>
</dbReference>
<evidence type="ECO:0000256" key="8">
    <source>
        <dbReference type="HAMAP-Rule" id="MF_00044"/>
    </source>
</evidence>
<dbReference type="EC" id="6.1.1.23" evidence="8"/>
<evidence type="ECO:0000256" key="4">
    <source>
        <dbReference type="ARBA" id="ARBA00022741"/>
    </source>
</evidence>
<feature type="domain" description="Aminoacyl-transfer RNA synthetases class-II family profile" evidence="9">
    <location>
        <begin position="140"/>
        <end position="555"/>
    </location>
</feature>
<dbReference type="InterPro" id="IPR045864">
    <property type="entry name" value="aa-tRNA-synth_II/BPL/LPL"/>
</dbReference>